<dbReference type="EMBL" id="BLIY01000022">
    <property type="protein sequence ID" value="GFE55452.1"/>
    <property type="molecule type" value="Genomic_DNA"/>
</dbReference>
<gene>
    <name evidence="3" type="ORF">BaOVIS_028560</name>
</gene>
<dbReference type="Pfam" id="PF00850">
    <property type="entry name" value="Hist_deacetyl"/>
    <property type="match status" value="1"/>
</dbReference>
<dbReference type="Proteomes" id="UP001057455">
    <property type="component" value="Unassembled WGS sequence"/>
</dbReference>
<keyword evidence="4" id="KW-1185">Reference proteome</keyword>
<dbReference type="SUPFAM" id="SSF48403">
    <property type="entry name" value="Ankyrin repeat"/>
    <property type="match status" value="1"/>
</dbReference>
<comment type="caution">
    <text evidence="3">The sequence shown here is derived from an EMBL/GenBank/DDBJ whole genome shotgun (WGS) entry which is preliminary data.</text>
</comment>
<dbReference type="InterPro" id="IPR037138">
    <property type="entry name" value="His_deacetylse_dom_sf"/>
</dbReference>
<dbReference type="InterPro" id="IPR023801">
    <property type="entry name" value="His_deacetylse_dom"/>
</dbReference>
<dbReference type="InterPro" id="IPR023696">
    <property type="entry name" value="Ureohydrolase_dom_sf"/>
</dbReference>
<dbReference type="GO" id="GO:0000118">
    <property type="term" value="C:histone deacetylase complex"/>
    <property type="evidence" value="ECO:0007669"/>
    <property type="project" value="TreeGrafter"/>
</dbReference>
<dbReference type="InterPro" id="IPR002110">
    <property type="entry name" value="Ankyrin_rpt"/>
</dbReference>
<dbReference type="GO" id="GO:0004407">
    <property type="term" value="F:histone deacetylase activity"/>
    <property type="evidence" value="ECO:0007669"/>
    <property type="project" value="TreeGrafter"/>
</dbReference>
<dbReference type="GO" id="GO:0005737">
    <property type="term" value="C:cytoplasm"/>
    <property type="evidence" value="ECO:0007669"/>
    <property type="project" value="TreeGrafter"/>
</dbReference>
<sequence length="1743" mass="194115">MDLNEPVSTVCFTSSATDPVSVFRTEVRNISPARRKTSAIHKCVITGDYEGLKRILSSKKRETINDCDHFGRTALQIAMQMADPKALYLLLYYPFVHPSKIFATQDWDFILGKSISGRKRGRDVEVVCDGYIQDSFLDGKNGNGNVSRNDGGDLDSVCFDDSGEYDFVSTGIRGKVNENTEKGENAAKAKRAGTSWHIGPYLLRHWESSPSNYLHSAFGVDSGAHVFGCGLKEVESLYEDHYNFLVGSSHNLERSVRNYSSKYARMYSNHPINLPHVMELLKGLETKIYTKINITAGNGETYQTISISTYLSTQLDETKNVTNSNDSQEGMNENRHNVNQMHLGAHDNATNLAVPHLVCFPENVTGNVKAKRVRFHEMWGESRTPNVSTLPLVMCDLEATYDKTPLLHLLFSNIYIKSYRPNIYRCFRILLHYFNTFNNRGVECNTYGSSLYGFNRISKSCEASRVVQNTLATPMSSTTNGQAPLHFTSDRLYEPKKNVGNCVVSQPNIASSYAEKSFNMVNNLTKRQKVHPPTDVQTQFSRRGDPGDGDRSNSYSNVTNAEMDMNNSSKHIVHPLISSGHKVTQGIAGARESRKTSDTLKMTANNVVDVGVQSEMTTGECINSGRESPTYPLKDPTMVYSIEKNAPISNANNTRGHYNITKTVCLDVNSMGNNARIRGLSAIGSVQHDSWKNRHQSSFEIPVTQTNCVDNSGYMTSESVDPEIQVLGRAIVSSGWLKPTVHWDKFLNSRDYTRSNLLHKVCQIKDVELIKWLLSCGCQPLIVNEVGDLPVHLAMDTNDPMCVITMLHATFSALFYHRLDVKQGTMRSSKYRISPKFCNHLKCGEDSLFEKYMKRLAGSSRVGASSNIIHSDQHVGFPIKQHFCGGAHNDEINMEYPKTRTGMLHCNIEGLCLLTPHDNVILFEEMLALMEQLTYRAIKSGSWEGLIAIYSYNETISRHFLIDPYYMHRFINMAVLVGNSEEFMAAINFLASTNLKPDSVVTQAYDRRKHNEATNGVRNVTVAHSVVSEIYRDGQNSGNDDCRSLATALHSTKSKINGGTVSNSSSDVNVSITTNVNGSNQCKAFYGKWGPCSRVRSMVQSYRACGSKTSEARNSETWVITHPTCLHHLALPEPTDMPSRRHKLIMTFPENPTRLEVIISNENGILRSDTLENVKLLRSPPPATLADILRVHDWGYIESLLERVQLAQSKWVNNPYWPILADDDTPTTPHSWNSALYAAGSVLAAVDAVCTGQCRNAFCAVRPPGHHLGTWGGAQSGGFEDEDFAAGSQGFCLINNVAVGAAYAKYMYAKKGIRKIAIVDFDIHHGNGTHQIVMNIGPRNVQCRHGADTICLDPNATKKTHPLWFGWRDVRDKEDVFFSSIHAYDGIFYPGTGKSCARYNASEPRIINVGIPQGTTSAEFRILFETKILPYLLYFSPDLIFISAGFDGHYRDSVSSGFVSYKEKDFYWATERLVSVANTVCKGRVISVLEGGYNTRLDTLSPFAKSVFEHVKALTNTNGGYKYPFMHSRQTIDLLLSPLVFQIYSHRSSNPSGMQCGNANLSITLGKISSMRKAIGVLLAKVYSIEGLKYCKFTKGAPKIATNNLTTDAISLIGNALFSLYSKHFESLFVMADEDSRQHIGGVSGGVSKDENDVITFDRFMGTEYDTKPSATLFDDRLSASSLSLQTILSASDGDVHRLLLTNPWSLDIKMKSLERHVTSAALLWSYFKTFGRDTGLRCNVHC</sequence>
<dbReference type="SMART" id="SM00248">
    <property type="entry name" value="ANK"/>
    <property type="match status" value="4"/>
</dbReference>
<dbReference type="Gene3D" id="1.25.40.20">
    <property type="entry name" value="Ankyrin repeat-containing domain"/>
    <property type="match status" value="1"/>
</dbReference>
<proteinExistence type="predicted"/>
<dbReference type="PANTHER" id="PTHR10625:SF26">
    <property type="entry name" value="HISTONE DEACETYLASE DOMAIN-CONTAINING PROTEIN"/>
    <property type="match status" value="1"/>
</dbReference>
<evidence type="ECO:0000313" key="4">
    <source>
        <dbReference type="Proteomes" id="UP001057455"/>
    </source>
</evidence>
<evidence type="ECO:0000259" key="2">
    <source>
        <dbReference type="Pfam" id="PF00850"/>
    </source>
</evidence>
<dbReference type="SUPFAM" id="SSF52768">
    <property type="entry name" value="Arginase/deacetylase"/>
    <property type="match status" value="1"/>
</dbReference>
<feature type="compositionally biased region" description="Polar residues" evidence="1">
    <location>
        <begin position="552"/>
        <end position="561"/>
    </location>
</feature>
<dbReference type="OrthoDB" id="424012at2759"/>
<accession>A0A9W5WWH7</accession>
<feature type="region of interest" description="Disordered" evidence="1">
    <location>
        <begin position="526"/>
        <end position="561"/>
    </location>
</feature>
<dbReference type="GO" id="GO:0040029">
    <property type="term" value="P:epigenetic regulation of gene expression"/>
    <property type="evidence" value="ECO:0007669"/>
    <property type="project" value="TreeGrafter"/>
</dbReference>
<protein>
    <submittedName>
        <fullName evidence="3">Histone deacetylase, putative</fullName>
    </submittedName>
</protein>
<evidence type="ECO:0000313" key="3">
    <source>
        <dbReference type="EMBL" id="GFE55452.1"/>
    </source>
</evidence>
<dbReference type="InterPro" id="IPR036770">
    <property type="entry name" value="Ankyrin_rpt-contain_sf"/>
</dbReference>
<dbReference type="CDD" id="cd11599">
    <property type="entry name" value="HDAC_classII_2"/>
    <property type="match status" value="1"/>
</dbReference>
<dbReference type="Gene3D" id="3.40.800.20">
    <property type="entry name" value="Histone deacetylase domain"/>
    <property type="match status" value="1"/>
</dbReference>
<name>A0A9W5WWH7_BABOV</name>
<evidence type="ECO:0000256" key="1">
    <source>
        <dbReference type="SAM" id="MobiDB-lite"/>
    </source>
</evidence>
<reference evidence="3" key="1">
    <citation type="submission" date="2019-12" db="EMBL/GenBank/DDBJ databases">
        <title>Genome sequence of Babesia ovis.</title>
        <authorList>
            <person name="Yamagishi J."/>
            <person name="Sevinc F."/>
            <person name="Xuan X."/>
        </authorList>
    </citation>
    <scope>NUCLEOTIDE SEQUENCE</scope>
    <source>
        <strain evidence="3">Selcuk</strain>
    </source>
</reference>
<feature type="domain" description="Histone deacetylase" evidence="2">
    <location>
        <begin position="1149"/>
        <end position="1505"/>
    </location>
</feature>
<organism evidence="3 4">
    <name type="scientific">Babesia ovis</name>
    <dbReference type="NCBI Taxonomy" id="5869"/>
    <lineage>
        <taxon>Eukaryota</taxon>
        <taxon>Sar</taxon>
        <taxon>Alveolata</taxon>
        <taxon>Apicomplexa</taxon>
        <taxon>Aconoidasida</taxon>
        <taxon>Piroplasmida</taxon>
        <taxon>Babesiidae</taxon>
        <taxon>Babesia</taxon>
    </lineage>
</organism>
<dbReference type="PANTHER" id="PTHR10625">
    <property type="entry name" value="HISTONE DEACETYLASE HDAC1-RELATED"/>
    <property type="match status" value="1"/>
</dbReference>
<feature type="compositionally biased region" description="Basic and acidic residues" evidence="1">
    <location>
        <begin position="542"/>
        <end position="551"/>
    </location>
</feature>